<proteinExistence type="inferred from homology"/>
<dbReference type="InterPro" id="IPR051466">
    <property type="entry name" value="D-amino_acid_metab_enzyme"/>
</dbReference>
<protein>
    <submittedName>
        <fullName evidence="4">Alanine racemase</fullName>
        <ecNumber evidence="4">5.1.1.1</ecNumber>
    </submittedName>
</protein>
<sequence>MDESGWIGAAERWRATCRVTPAVAVDVAAANANVGEVARYIAMCGGEWRAHVKTVRTAWGVRMLLSHGVRAVKASTIGEAYAAASAGCSDVLLAYPALEPKLAALGRLAERFPAVRFSALIDTHEAISAWPATSGVAAMIDLDTGMRRTGIEVADTGAVIDLARGLAESGVELAGLHSYDGHLAAVPVGQRLAEVRAATHLVNQCATALTDAGARVPEIVAGATHTLEEHLAVLGEPGEDGASEARRTFGPGTLALLDGRSRQRLSDDGSVLKVVPAAMVFARVVSRNGSRVTLDAGATAIQADAGKPHARVLGASAAATVRGLSQEHLVIEEPSVAWRVGDVVPVLPWHIDTALSQFREIVLLGDGEVGLSEPVVGRH</sequence>
<dbReference type="Proteomes" id="UP001597181">
    <property type="component" value="Unassembled WGS sequence"/>
</dbReference>
<feature type="domain" description="D-serine dehydratase-like" evidence="3">
    <location>
        <begin position="277"/>
        <end position="365"/>
    </location>
</feature>
<dbReference type="Gene3D" id="2.40.37.20">
    <property type="entry name" value="D-serine dehydratase-like domain"/>
    <property type="match status" value="1"/>
</dbReference>
<dbReference type="Pfam" id="PF01168">
    <property type="entry name" value="Ala_racemase_N"/>
    <property type="match status" value="1"/>
</dbReference>
<dbReference type="RefSeq" id="WP_343957057.1">
    <property type="nucleotide sequence ID" value="NZ_BAAAKZ010000001.1"/>
</dbReference>
<gene>
    <name evidence="4" type="ORF">ACFQ3U_04395</name>
</gene>
<dbReference type="PANTHER" id="PTHR28004">
    <property type="entry name" value="ZGC:162816-RELATED"/>
    <property type="match status" value="1"/>
</dbReference>
<dbReference type="InterPro" id="IPR042208">
    <property type="entry name" value="D-ser_dehydrat-like_sf"/>
</dbReference>
<dbReference type="GO" id="GO:0008784">
    <property type="term" value="F:alanine racemase activity"/>
    <property type="evidence" value="ECO:0007669"/>
    <property type="project" value="UniProtKB-EC"/>
</dbReference>
<keyword evidence="5" id="KW-1185">Reference proteome</keyword>
<evidence type="ECO:0000313" key="4">
    <source>
        <dbReference type="EMBL" id="MFD1201130.1"/>
    </source>
</evidence>
<keyword evidence="4" id="KW-0413">Isomerase</keyword>
<evidence type="ECO:0000313" key="5">
    <source>
        <dbReference type="Proteomes" id="UP001597181"/>
    </source>
</evidence>
<dbReference type="EMBL" id="JBHTLY010000002">
    <property type="protein sequence ID" value="MFD1201130.1"/>
    <property type="molecule type" value="Genomic_DNA"/>
</dbReference>
<organism evidence="4 5">
    <name type="scientific">Leucobacter albus</name>
    <dbReference type="NCBI Taxonomy" id="272210"/>
    <lineage>
        <taxon>Bacteria</taxon>
        <taxon>Bacillati</taxon>
        <taxon>Actinomycetota</taxon>
        <taxon>Actinomycetes</taxon>
        <taxon>Micrococcales</taxon>
        <taxon>Microbacteriaceae</taxon>
        <taxon>Leucobacter</taxon>
    </lineage>
</organism>
<name>A0ABW3TKA8_9MICO</name>
<comment type="similarity">
    <text evidence="1">Belongs to the DSD1 family.</text>
</comment>
<evidence type="ECO:0000256" key="1">
    <source>
        <dbReference type="ARBA" id="ARBA00005323"/>
    </source>
</evidence>
<dbReference type="PANTHER" id="PTHR28004:SF2">
    <property type="entry name" value="D-SERINE DEHYDRATASE"/>
    <property type="match status" value="1"/>
</dbReference>
<dbReference type="InterPro" id="IPR026956">
    <property type="entry name" value="D-ser_dehydrat-like_dom"/>
</dbReference>
<dbReference type="Gene3D" id="3.20.20.10">
    <property type="entry name" value="Alanine racemase"/>
    <property type="match status" value="1"/>
</dbReference>
<keyword evidence="2" id="KW-0456">Lyase</keyword>
<evidence type="ECO:0000259" key="3">
    <source>
        <dbReference type="SMART" id="SM01119"/>
    </source>
</evidence>
<dbReference type="InterPro" id="IPR029066">
    <property type="entry name" value="PLP-binding_barrel"/>
</dbReference>
<accession>A0ABW3TKA8</accession>
<dbReference type="InterPro" id="IPR001608">
    <property type="entry name" value="Ala_racemase_N"/>
</dbReference>
<dbReference type="Pfam" id="PF14031">
    <property type="entry name" value="D-ser_dehydrat"/>
    <property type="match status" value="1"/>
</dbReference>
<comment type="caution">
    <text evidence="4">The sequence shown here is derived from an EMBL/GenBank/DDBJ whole genome shotgun (WGS) entry which is preliminary data.</text>
</comment>
<dbReference type="SUPFAM" id="SSF51419">
    <property type="entry name" value="PLP-binding barrel"/>
    <property type="match status" value="1"/>
</dbReference>
<dbReference type="SMART" id="SM01119">
    <property type="entry name" value="D-ser_dehydrat"/>
    <property type="match status" value="1"/>
</dbReference>
<dbReference type="EC" id="5.1.1.1" evidence="4"/>
<reference evidence="5" key="1">
    <citation type="journal article" date="2019" name="Int. J. Syst. Evol. Microbiol.">
        <title>The Global Catalogue of Microorganisms (GCM) 10K type strain sequencing project: providing services to taxonomists for standard genome sequencing and annotation.</title>
        <authorList>
            <consortium name="The Broad Institute Genomics Platform"/>
            <consortium name="The Broad Institute Genome Sequencing Center for Infectious Disease"/>
            <person name="Wu L."/>
            <person name="Ma J."/>
        </authorList>
    </citation>
    <scope>NUCLEOTIDE SEQUENCE [LARGE SCALE GENOMIC DNA]</scope>
    <source>
        <strain evidence="5">CCUG 50213</strain>
    </source>
</reference>
<evidence type="ECO:0000256" key="2">
    <source>
        <dbReference type="ARBA" id="ARBA00023239"/>
    </source>
</evidence>